<reference evidence="12" key="1">
    <citation type="submission" date="2021-01" db="EMBL/GenBank/DDBJ databases">
        <authorList>
            <person name="Corre E."/>
            <person name="Pelletier E."/>
            <person name="Niang G."/>
            <person name="Scheremetjew M."/>
            <person name="Finn R."/>
            <person name="Kale V."/>
            <person name="Holt S."/>
            <person name="Cochrane G."/>
            <person name="Meng A."/>
            <person name="Brown T."/>
            <person name="Cohen L."/>
        </authorList>
    </citation>
    <scope>NUCLEOTIDE SEQUENCE</scope>
    <source>
        <strain evidence="12">CCMP1320</strain>
    </source>
</reference>
<keyword evidence="3" id="KW-0507">mRNA processing</keyword>
<dbReference type="Pfam" id="PF00009">
    <property type="entry name" value="GTP_EFTU"/>
    <property type="match status" value="1"/>
</dbReference>
<keyword evidence="4" id="KW-0547">Nucleotide-binding</keyword>
<dbReference type="AlphaFoldDB" id="A0A6S8GX46"/>
<dbReference type="InterPro" id="IPR000795">
    <property type="entry name" value="T_Tr_GTP-bd_dom"/>
</dbReference>
<dbReference type="GO" id="GO:0071007">
    <property type="term" value="C:U2-type catalytic step 2 spliceosome"/>
    <property type="evidence" value="ECO:0007669"/>
    <property type="project" value="TreeGrafter"/>
</dbReference>
<dbReference type="FunFam" id="3.90.1430.10:FF:000001">
    <property type="entry name" value="116 kDa U5 small nuclear ribonucleoprotein component"/>
    <property type="match status" value="1"/>
</dbReference>
<dbReference type="FunFam" id="3.40.50.300:FF:000646">
    <property type="entry name" value="U5 small nuclear ribonucleoprotein component"/>
    <property type="match status" value="1"/>
</dbReference>
<dbReference type="GO" id="GO:0046540">
    <property type="term" value="C:U4/U6 x U5 tri-snRNP complex"/>
    <property type="evidence" value="ECO:0007669"/>
    <property type="project" value="TreeGrafter"/>
</dbReference>
<dbReference type="InterPro" id="IPR009000">
    <property type="entry name" value="Transl_B-barrel_sf"/>
</dbReference>
<dbReference type="InterPro" id="IPR004161">
    <property type="entry name" value="EFTu-like_2"/>
</dbReference>
<dbReference type="PANTHER" id="PTHR42908:SF6">
    <property type="entry name" value="116 KDA U5 SMALL NUCLEAR RIBONUCLEOPROTEIN COMPONENT"/>
    <property type="match status" value="1"/>
</dbReference>
<dbReference type="Gene3D" id="3.90.1430.10">
    <property type="entry name" value="Yeast translation eEF2 (G' domain)"/>
    <property type="match status" value="1"/>
</dbReference>
<evidence type="ECO:0000256" key="5">
    <source>
        <dbReference type="ARBA" id="ARBA00023134"/>
    </source>
</evidence>
<dbReference type="InterPro" id="IPR035655">
    <property type="entry name" value="U5-116kDa_C"/>
</dbReference>
<feature type="compositionally biased region" description="Acidic residues" evidence="9">
    <location>
        <begin position="19"/>
        <end position="33"/>
    </location>
</feature>
<evidence type="ECO:0000259" key="10">
    <source>
        <dbReference type="PROSITE" id="PS51722"/>
    </source>
</evidence>
<protein>
    <recommendedName>
        <fullName evidence="2">Elongation factor Tu, chloroplastic</fullName>
    </recommendedName>
    <alternativeName>
        <fullName evidence="8">SNU114 homolog</fullName>
    </alternativeName>
</protein>
<dbReference type="Pfam" id="PF03764">
    <property type="entry name" value="EFG_IV"/>
    <property type="match status" value="1"/>
</dbReference>
<dbReference type="InterPro" id="IPR031950">
    <property type="entry name" value="EFTUD2_N"/>
</dbReference>
<feature type="domain" description="Tr-type G" evidence="10">
    <location>
        <begin position="140"/>
        <end position="357"/>
    </location>
</feature>
<dbReference type="FunFam" id="3.30.70.870:FF:000002">
    <property type="entry name" value="Translation elongation factor 2"/>
    <property type="match status" value="1"/>
</dbReference>
<dbReference type="PRINTS" id="PR00315">
    <property type="entry name" value="ELONGATNFCT"/>
</dbReference>
<dbReference type="Gene3D" id="2.40.30.10">
    <property type="entry name" value="Translation factors"/>
    <property type="match status" value="1"/>
</dbReference>
<dbReference type="SMART" id="SM00838">
    <property type="entry name" value="EFG_C"/>
    <property type="match status" value="1"/>
</dbReference>
<dbReference type="InterPro" id="IPR044121">
    <property type="entry name" value="Snu114_GTP-bd"/>
</dbReference>
<dbReference type="GO" id="GO:0000398">
    <property type="term" value="P:mRNA splicing, via spliceosome"/>
    <property type="evidence" value="ECO:0007669"/>
    <property type="project" value="TreeGrafter"/>
</dbReference>
<evidence type="ECO:0000256" key="7">
    <source>
        <dbReference type="ARBA" id="ARBA00023242"/>
    </source>
</evidence>
<dbReference type="InterPro" id="IPR014721">
    <property type="entry name" value="Ribsml_uS5_D2-typ_fold_subgr"/>
</dbReference>
<evidence type="ECO:0000256" key="9">
    <source>
        <dbReference type="SAM" id="MobiDB-lite"/>
    </source>
</evidence>
<dbReference type="Pfam" id="PF00679">
    <property type="entry name" value="EFG_C"/>
    <property type="match status" value="1"/>
</dbReference>
<dbReference type="FunFam" id="3.30.230.10:FF:000009">
    <property type="entry name" value="116 kDa U5 small nuclear ribonucleoprotein component"/>
    <property type="match status" value="1"/>
</dbReference>
<keyword evidence="5" id="KW-0342">GTP-binding</keyword>
<accession>A0A6S8GX46</accession>
<dbReference type="GO" id="GO:0005525">
    <property type="term" value="F:GTP binding"/>
    <property type="evidence" value="ECO:0007669"/>
    <property type="project" value="UniProtKB-KW"/>
</dbReference>
<evidence type="ECO:0000256" key="8">
    <source>
        <dbReference type="ARBA" id="ARBA00079027"/>
    </source>
</evidence>
<dbReference type="SUPFAM" id="SSF54211">
    <property type="entry name" value="Ribosomal protein S5 domain 2-like"/>
    <property type="match status" value="1"/>
</dbReference>
<dbReference type="CDD" id="cd16264">
    <property type="entry name" value="snRNP_III"/>
    <property type="match status" value="1"/>
</dbReference>
<comment type="subcellular location">
    <subcellularLocation>
        <location evidence="1">Nucleus</location>
    </subcellularLocation>
</comment>
<feature type="region of interest" description="Disordered" evidence="9">
    <location>
        <begin position="1"/>
        <end position="66"/>
    </location>
</feature>
<evidence type="ECO:0000256" key="2">
    <source>
        <dbReference type="ARBA" id="ARBA00021392"/>
    </source>
</evidence>
<dbReference type="GO" id="GO:0005829">
    <property type="term" value="C:cytosol"/>
    <property type="evidence" value="ECO:0007669"/>
    <property type="project" value="TreeGrafter"/>
</dbReference>
<dbReference type="Pfam" id="PF03144">
    <property type="entry name" value="GTP_EFTU_D2"/>
    <property type="match status" value="1"/>
</dbReference>
<dbReference type="Gene3D" id="3.30.230.10">
    <property type="match status" value="1"/>
</dbReference>
<evidence type="ECO:0000256" key="1">
    <source>
        <dbReference type="ARBA" id="ARBA00004123"/>
    </source>
</evidence>
<dbReference type="SUPFAM" id="SSF54980">
    <property type="entry name" value="EF-G C-terminal domain-like"/>
    <property type="match status" value="2"/>
</dbReference>
<organism evidence="12">
    <name type="scientific">Dunaliella tertiolecta</name>
    <name type="common">Green alga</name>
    <dbReference type="NCBI Taxonomy" id="3047"/>
    <lineage>
        <taxon>Eukaryota</taxon>
        <taxon>Viridiplantae</taxon>
        <taxon>Chlorophyta</taxon>
        <taxon>core chlorophytes</taxon>
        <taxon>Chlorophyceae</taxon>
        <taxon>CS clade</taxon>
        <taxon>Chlamydomonadales</taxon>
        <taxon>Dunaliellaceae</taxon>
        <taxon>Dunaliella</taxon>
    </lineage>
</organism>
<dbReference type="EMBL" id="HBIP01003576">
    <property type="protein sequence ID" value="CAE0486562.1"/>
    <property type="molecule type" value="Transcribed_RNA"/>
</dbReference>
<name>A0A6S8GX46_DUNTE</name>
<proteinExistence type="predicted"/>
<dbReference type="SMART" id="SM00889">
    <property type="entry name" value="EFG_IV"/>
    <property type="match status" value="1"/>
</dbReference>
<dbReference type="Gene3D" id="3.30.70.240">
    <property type="match status" value="1"/>
</dbReference>
<dbReference type="PANTHER" id="PTHR42908">
    <property type="entry name" value="TRANSLATION ELONGATION FACTOR-RELATED"/>
    <property type="match status" value="1"/>
</dbReference>
<dbReference type="InterPro" id="IPR020568">
    <property type="entry name" value="Ribosomal_Su5_D2-typ_SF"/>
</dbReference>
<sequence>MEGDLYDEFGNYIGPELASDQEDDQDEGFDMEEAERRANERLQQGDEDMEEAHPEEAEEEEEAGPAAGAVVLHEDKKYYPTAEEVYGPGVESLVMEEDAQPLEVPIVAPIKAKKIETLEREPLKTRFTNEFMATLMANPELVRNVAIIGHLHHGKTTVMDMLVEQTHDIQHEWRMNEKQLKFTDTRLDEQARGMSIKAMPMSLVLEGGTGKSFLLNLTDCPGHVNFNDEVTAAMRLADGVLLCVDAAEGLMVVAERAIKQAVLEGLPITLMITKVDRLITELKLPPADAYYKLRHTIEEVNAAIGAAAGAANANGEMEVDPIRGNVAFSAAISGWSFTLRSFAQLYADIFDAEFDPREFAKRLWGDIWFYEDTRQFRRKPPPGRAGSERSFVQFILEPLYKVYSQIIGEHPKTIEHTLGQLGVYLKSSSYSMDTKPLLKEACSQVFGGSAGLVDMLVENIPSSKKATSKKVQQDFTGPMNSEIAEFMLSCNPRGPLVMHIAKLFPKQDCSSFDAYGRIISGTLRPGDQVRVLGEGYTPDDEEDSAVATVSNVFIYQARYRVPIARATAGNLVLVEGIDATITKTATVVSDALDSEMHIFKPLRFQTSSVVKIATEPLNPSELPKMVEGLRKINKSYPLAVTKVEESGEHTILGTGEIYLDSLMKDLRELYAEVEVKVADPVVSFCETVVETSSLKCFAETPNKKNKITMVAEPLDKGLSEDIEQGVVSIDWPRKKLQDFFTTKYEWDLLAVRGLWAFGPERNGANVLLDDTLAGETDKQLLSAIRDSVVQGFQWGAREGPLCDEPMRNVKFKVLDAAIAPEPIYRGGGQLIPTARRVCYSAFLMATPRLMEPVYYVEIETPADCIAPIYNVLAKRRGHVTADVPKPGTPIFIVKAYLPVIESFGFETDLRYTTQGQAFCMSVFDHWQIVPGDPLDKSVVLRPLEPAPVGALAREFMVKTRRRKGMSDDVSINRFFDDPMLLMLAQQDAELGGLM</sequence>
<dbReference type="FunFam" id="2.40.30.10:FF:000029">
    <property type="entry name" value="116 kDa U5 small nuclear ribonucleoprotein component"/>
    <property type="match status" value="1"/>
</dbReference>
<evidence type="ECO:0000313" key="11">
    <source>
        <dbReference type="EMBL" id="CAE0486562.1"/>
    </source>
</evidence>
<dbReference type="GO" id="GO:0030623">
    <property type="term" value="F:U5 snRNA binding"/>
    <property type="evidence" value="ECO:0007669"/>
    <property type="project" value="TreeGrafter"/>
</dbReference>
<gene>
    <name evidence="11" type="ORF">DTER00134_LOCUS1601</name>
    <name evidence="12" type="ORF">DTER00134_LOCUS1602</name>
</gene>
<dbReference type="CDD" id="cd01683">
    <property type="entry name" value="EF2_IV_snRNP"/>
    <property type="match status" value="1"/>
</dbReference>
<dbReference type="CDD" id="cd04167">
    <property type="entry name" value="Snu114p"/>
    <property type="match status" value="1"/>
</dbReference>
<dbReference type="Gene3D" id="3.30.70.870">
    <property type="entry name" value="Elongation Factor G (Translational Gtpase), domain 3"/>
    <property type="match status" value="1"/>
</dbReference>
<evidence type="ECO:0000256" key="3">
    <source>
        <dbReference type="ARBA" id="ARBA00022664"/>
    </source>
</evidence>
<dbReference type="FunFam" id="3.30.70.240:FF:000004">
    <property type="entry name" value="116 kDa U5 small nuclear ribonucleoprotein"/>
    <property type="match status" value="1"/>
</dbReference>
<dbReference type="Pfam" id="PF16004">
    <property type="entry name" value="EFTUD2"/>
    <property type="match status" value="1"/>
</dbReference>
<dbReference type="EMBL" id="HBIP01003577">
    <property type="protein sequence ID" value="CAE0486563.1"/>
    <property type="molecule type" value="Transcribed_RNA"/>
</dbReference>
<keyword evidence="7" id="KW-0539">Nucleus</keyword>
<dbReference type="GO" id="GO:0003924">
    <property type="term" value="F:GTPase activity"/>
    <property type="evidence" value="ECO:0007669"/>
    <property type="project" value="InterPro"/>
</dbReference>
<dbReference type="InterPro" id="IPR005517">
    <property type="entry name" value="Transl_elong_EFG/EF2_IV"/>
</dbReference>
<dbReference type="Gene3D" id="3.40.50.300">
    <property type="entry name" value="P-loop containing nucleotide triphosphate hydrolases"/>
    <property type="match status" value="1"/>
</dbReference>
<dbReference type="SUPFAM" id="SSF52540">
    <property type="entry name" value="P-loop containing nucleoside triphosphate hydrolases"/>
    <property type="match status" value="1"/>
</dbReference>
<dbReference type="InterPro" id="IPR027417">
    <property type="entry name" value="P-loop_NTPase"/>
</dbReference>
<dbReference type="PROSITE" id="PS51722">
    <property type="entry name" value="G_TR_2"/>
    <property type="match status" value="1"/>
</dbReference>
<dbReference type="InterPro" id="IPR000640">
    <property type="entry name" value="EFG_V-like"/>
</dbReference>
<evidence type="ECO:0000256" key="4">
    <source>
        <dbReference type="ARBA" id="ARBA00022741"/>
    </source>
</evidence>
<dbReference type="CDD" id="cd04098">
    <property type="entry name" value="eEF2_C_snRNP"/>
    <property type="match status" value="1"/>
</dbReference>
<feature type="compositionally biased region" description="Basic and acidic residues" evidence="9">
    <location>
        <begin position="34"/>
        <end position="44"/>
    </location>
</feature>
<keyword evidence="6" id="KW-0508">mRNA splicing</keyword>
<evidence type="ECO:0000313" key="12">
    <source>
        <dbReference type="EMBL" id="CAE0486563.1"/>
    </source>
</evidence>
<dbReference type="InterPro" id="IPR035647">
    <property type="entry name" value="EFG_III/V"/>
</dbReference>
<evidence type="ECO:0000256" key="6">
    <source>
        <dbReference type="ARBA" id="ARBA00023187"/>
    </source>
</evidence>
<dbReference type="CDD" id="cd04090">
    <property type="entry name" value="EF2_II_snRNP"/>
    <property type="match status" value="1"/>
</dbReference>
<dbReference type="SUPFAM" id="SSF50447">
    <property type="entry name" value="Translation proteins"/>
    <property type="match status" value="1"/>
</dbReference>